<dbReference type="Pfam" id="PF07045">
    <property type="entry name" value="DUF1330"/>
    <property type="match status" value="1"/>
</dbReference>
<evidence type="ECO:0000313" key="3">
    <source>
        <dbReference type="Proteomes" id="UP000186684"/>
    </source>
</evidence>
<dbReference type="Proteomes" id="UP000186684">
    <property type="component" value="Unassembled WGS sequence"/>
</dbReference>
<accession>A0A1N7K0B4</accession>
<dbReference type="PANTHER" id="PTHR41521">
    <property type="match status" value="1"/>
</dbReference>
<dbReference type="RefSeq" id="WP_076444396.1">
    <property type="nucleotide sequence ID" value="NZ_FTOQ01000001.1"/>
</dbReference>
<evidence type="ECO:0000313" key="2">
    <source>
        <dbReference type="EMBL" id="SIS55029.1"/>
    </source>
</evidence>
<dbReference type="AlphaFoldDB" id="A0A1N7K0B4"/>
<proteinExistence type="predicted"/>
<reference evidence="3" key="1">
    <citation type="submission" date="2017-01" db="EMBL/GenBank/DDBJ databases">
        <authorList>
            <person name="Varghese N."/>
            <person name="Submissions S."/>
        </authorList>
    </citation>
    <scope>NUCLEOTIDE SEQUENCE [LARGE SCALE GENOMIC DNA]</scope>
    <source>
        <strain evidence="3">DSM 29430</strain>
    </source>
</reference>
<protein>
    <submittedName>
        <fullName evidence="2">Uncharacterized conserved protein, DUF1330 family</fullName>
    </submittedName>
</protein>
<dbReference type="SUPFAM" id="SSF54909">
    <property type="entry name" value="Dimeric alpha+beta barrel"/>
    <property type="match status" value="1"/>
</dbReference>
<dbReference type="OrthoDB" id="9806380at2"/>
<dbReference type="STRING" id="633194.SAMN05421759_101360"/>
<feature type="domain" description="DUF1330" evidence="1">
    <location>
        <begin position="3"/>
        <end position="94"/>
    </location>
</feature>
<name>A0A1N7K0B4_9RHOB</name>
<gene>
    <name evidence="2" type="ORF">SAMN05421759_101360</name>
</gene>
<sequence>MPKGYIIAHITVNDPDAYREYVERDTPILESHGGRFIVRGGEAEVVEVRSESRHVVIEFPSYEAARTAYNDPAYQEVAEIRRRTATSTIILAEGA</sequence>
<dbReference type="InterPro" id="IPR011008">
    <property type="entry name" value="Dimeric_a/b-barrel"/>
</dbReference>
<keyword evidence="3" id="KW-1185">Reference proteome</keyword>
<organism evidence="2 3">
    <name type="scientific">Roseivivax lentus</name>
    <dbReference type="NCBI Taxonomy" id="633194"/>
    <lineage>
        <taxon>Bacteria</taxon>
        <taxon>Pseudomonadati</taxon>
        <taxon>Pseudomonadota</taxon>
        <taxon>Alphaproteobacteria</taxon>
        <taxon>Rhodobacterales</taxon>
        <taxon>Roseobacteraceae</taxon>
        <taxon>Roseivivax</taxon>
    </lineage>
</organism>
<dbReference type="EMBL" id="FTOQ01000001">
    <property type="protein sequence ID" value="SIS55029.1"/>
    <property type="molecule type" value="Genomic_DNA"/>
</dbReference>
<dbReference type="Gene3D" id="3.30.70.100">
    <property type="match status" value="1"/>
</dbReference>
<evidence type="ECO:0000259" key="1">
    <source>
        <dbReference type="Pfam" id="PF07045"/>
    </source>
</evidence>
<dbReference type="PANTHER" id="PTHR41521:SF4">
    <property type="entry name" value="BLR0684 PROTEIN"/>
    <property type="match status" value="1"/>
</dbReference>
<dbReference type="InterPro" id="IPR010753">
    <property type="entry name" value="DUF1330"/>
</dbReference>